<reference evidence="8 9" key="1">
    <citation type="submission" date="2016-02" db="EMBL/GenBank/DDBJ databases">
        <title>Genome analysis of coral dinoflagellate symbionts highlights evolutionary adaptations to a symbiotic lifestyle.</title>
        <authorList>
            <person name="Aranda M."/>
            <person name="Li Y."/>
            <person name="Liew Y.J."/>
            <person name="Baumgarten S."/>
            <person name="Simakov O."/>
            <person name="Wilson M."/>
            <person name="Piel J."/>
            <person name="Ashoor H."/>
            <person name="Bougouffa S."/>
            <person name="Bajic V.B."/>
            <person name="Ryu T."/>
            <person name="Ravasi T."/>
            <person name="Bayer T."/>
            <person name="Micklem G."/>
            <person name="Kim H."/>
            <person name="Bhak J."/>
            <person name="Lajeunesse T.C."/>
            <person name="Voolstra C.R."/>
        </authorList>
    </citation>
    <scope>NUCLEOTIDE SEQUENCE [LARGE SCALE GENOMIC DNA]</scope>
    <source>
        <strain evidence="8 9">CCMP2467</strain>
    </source>
</reference>
<dbReference type="InterPro" id="IPR000195">
    <property type="entry name" value="Rab-GAP-TBC_dom"/>
</dbReference>
<dbReference type="PROSITE" id="PS50086">
    <property type="entry name" value="TBC_RABGAP"/>
    <property type="match status" value="1"/>
</dbReference>
<dbReference type="InterPro" id="IPR043175">
    <property type="entry name" value="CAPZB_N"/>
</dbReference>
<dbReference type="AlphaFoldDB" id="A0A1Q9DPW5"/>
<gene>
    <name evidence="8" type="primary">TBC1D22B</name>
    <name evidence="8" type="ORF">AK812_SmicGene20464</name>
</gene>
<evidence type="ECO:0000259" key="7">
    <source>
        <dbReference type="PROSITE" id="PS50086"/>
    </source>
</evidence>
<dbReference type="FunFam" id="1.10.472.80:FF:000001">
    <property type="entry name" value="TBC1 domain family member 22B"/>
    <property type="match status" value="1"/>
</dbReference>
<evidence type="ECO:0000256" key="4">
    <source>
        <dbReference type="ARBA" id="ARBA00022490"/>
    </source>
</evidence>
<protein>
    <submittedName>
        <fullName evidence="8">TBC1 domain family member 22B</fullName>
    </submittedName>
</protein>
<dbReference type="Proteomes" id="UP000186817">
    <property type="component" value="Unassembled WGS sequence"/>
</dbReference>
<dbReference type="SUPFAM" id="SSF90096">
    <property type="entry name" value="Subunits of heterodimeric actin filament capping protein Capz"/>
    <property type="match status" value="1"/>
</dbReference>
<dbReference type="InterPro" id="IPR001698">
    <property type="entry name" value="CAPZB"/>
</dbReference>
<dbReference type="Pfam" id="PF00566">
    <property type="entry name" value="RabGAP-TBC"/>
    <property type="match status" value="1"/>
</dbReference>
<evidence type="ECO:0000256" key="2">
    <source>
        <dbReference type="ARBA" id="ARBA00006039"/>
    </source>
</evidence>
<dbReference type="InterPro" id="IPR037282">
    <property type="entry name" value="CapZ_alpha/beta"/>
</dbReference>
<accession>A0A1Q9DPW5</accession>
<evidence type="ECO:0000256" key="5">
    <source>
        <dbReference type="ARBA" id="ARBA00023203"/>
    </source>
</evidence>
<dbReference type="SMART" id="SM00164">
    <property type="entry name" value="TBC"/>
    <property type="match status" value="1"/>
</dbReference>
<dbReference type="GO" id="GO:0003779">
    <property type="term" value="F:actin binding"/>
    <property type="evidence" value="ECO:0007669"/>
    <property type="project" value="UniProtKB-KW"/>
</dbReference>
<dbReference type="PANTHER" id="PTHR22957">
    <property type="entry name" value="TBC1 DOMAIN FAMILY MEMBER GTPASE-ACTIVATING PROTEIN"/>
    <property type="match status" value="1"/>
</dbReference>
<dbReference type="Gene3D" id="1.10.472.80">
    <property type="entry name" value="Ypt/Rab-GAP domain of gyp1p, domain 3"/>
    <property type="match status" value="1"/>
</dbReference>
<dbReference type="Gene3D" id="3.90.1150.210">
    <property type="entry name" value="F-actin capping protein, beta subunit"/>
    <property type="match status" value="1"/>
</dbReference>
<dbReference type="InterPro" id="IPR042276">
    <property type="entry name" value="CapZ_alpha/beta_2"/>
</dbReference>
<comment type="similarity">
    <text evidence="2">Belongs to the F-actin-capping protein beta subunit family.</text>
</comment>
<dbReference type="PRINTS" id="PR00192">
    <property type="entry name" value="FACTINCAPB"/>
</dbReference>
<dbReference type="GO" id="GO:0008290">
    <property type="term" value="C:F-actin capping protein complex"/>
    <property type="evidence" value="ECO:0007669"/>
    <property type="project" value="InterPro"/>
</dbReference>
<keyword evidence="9" id="KW-1185">Reference proteome</keyword>
<keyword evidence="4" id="KW-0963">Cytoplasm</keyword>
<dbReference type="EMBL" id="LSRX01000442">
    <property type="protein sequence ID" value="OLP97205.1"/>
    <property type="molecule type" value="Genomic_DNA"/>
</dbReference>
<keyword evidence="5" id="KW-0009">Actin-binding</keyword>
<dbReference type="Gene3D" id="1.20.58.570">
    <property type="match status" value="1"/>
</dbReference>
<dbReference type="PANTHER" id="PTHR22957:SF26">
    <property type="entry name" value="LD44506P"/>
    <property type="match status" value="1"/>
</dbReference>
<evidence type="ECO:0000256" key="1">
    <source>
        <dbReference type="ARBA" id="ARBA00004245"/>
    </source>
</evidence>
<dbReference type="Pfam" id="PF01115">
    <property type="entry name" value="F_actin_cap_B"/>
    <property type="match status" value="1"/>
</dbReference>
<dbReference type="OrthoDB" id="26371at2759"/>
<organism evidence="8 9">
    <name type="scientific">Symbiodinium microadriaticum</name>
    <name type="common">Dinoflagellate</name>
    <name type="synonym">Zooxanthella microadriatica</name>
    <dbReference type="NCBI Taxonomy" id="2951"/>
    <lineage>
        <taxon>Eukaryota</taxon>
        <taxon>Sar</taxon>
        <taxon>Alveolata</taxon>
        <taxon>Dinophyceae</taxon>
        <taxon>Suessiales</taxon>
        <taxon>Symbiodiniaceae</taxon>
        <taxon>Symbiodinium</taxon>
    </lineage>
</organism>
<evidence type="ECO:0000256" key="6">
    <source>
        <dbReference type="ARBA" id="ARBA00023212"/>
    </source>
</evidence>
<dbReference type="Gene3D" id="1.10.8.270">
    <property type="entry name" value="putative rabgap domain of human tbc1 domain family member 14 like domains"/>
    <property type="match status" value="1"/>
</dbReference>
<keyword evidence="3" id="KW-0117">Actin capping</keyword>
<evidence type="ECO:0000256" key="3">
    <source>
        <dbReference type="ARBA" id="ARBA00022467"/>
    </source>
</evidence>
<dbReference type="SUPFAM" id="SSF47923">
    <property type="entry name" value="Ypt/Rab-GAP domain of gyp1p"/>
    <property type="match status" value="2"/>
</dbReference>
<proteinExistence type="inferred from homology"/>
<dbReference type="InterPro" id="IPR035969">
    <property type="entry name" value="Rab-GAP_TBC_sf"/>
</dbReference>
<evidence type="ECO:0000313" key="8">
    <source>
        <dbReference type="EMBL" id="OLP97205.1"/>
    </source>
</evidence>
<feature type="domain" description="Rab-GAP TBC" evidence="7">
    <location>
        <begin position="45"/>
        <end position="276"/>
    </location>
</feature>
<comment type="caution">
    <text evidence="8">The sequence shown here is derived from an EMBL/GenBank/DDBJ whole genome shotgun (WGS) entry which is preliminary data.</text>
</comment>
<dbReference type="GO" id="GO:0051016">
    <property type="term" value="P:barbed-end actin filament capping"/>
    <property type="evidence" value="ECO:0007669"/>
    <property type="project" value="InterPro"/>
</dbReference>
<name>A0A1Q9DPW5_SYMMI</name>
<evidence type="ECO:0000313" key="9">
    <source>
        <dbReference type="Proteomes" id="UP000186817"/>
    </source>
</evidence>
<dbReference type="GO" id="GO:0005096">
    <property type="term" value="F:GTPase activator activity"/>
    <property type="evidence" value="ECO:0007669"/>
    <property type="project" value="TreeGrafter"/>
</dbReference>
<comment type="subcellular location">
    <subcellularLocation>
        <location evidence="1">Cytoplasm</location>
        <location evidence="1">Cytoskeleton</location>
    </subcellularLocation>
</comment>
<keyword evidence="6" id="KW-0206">Cytoskeleton</keyword>
<sequence length="579" mass="65930">MQSVSSSSASDTGRSAKAQKFYRLLSLPSVDLAALRELLWSGAPEEDPKIRAEAWQMLLGYLPPVKDRQGPGLQKKREEYEELRRRHYTPIESGQDGLSDVDSAAILRQIRVDIPRTSPGLPIFSHPRIHQLLERVLFIWSIRHPASGYVQGINDIATPFVVVLLASRLDCLPEDIDVDAATDEMLDSVEAGAYWCLTKFLSDIQDHYTAGQPGIQQMVAKLKEIVHRIDQKLYEHLESQGLDFLQLSFRWMNCLLLREFPFPCVIRLWDTYIAEPLEGFSSFHVYVCAVFLIYWSPQLKQMDFQQLMLFMQKLPTGKWRNQEIETLLAEVGDSERAGPHHGHIATGKRLCFRESGLAPYISRPLKVKEDLKANRYFVASDYNFDGGSHRSPWTDRYIPVPPGGEAEEERLFRPSARLKRLEQSFNEVFEAYVMSYYEGGVSSVYLWDLDEGFAGAFLVHKELAKVLGDGKTGVWDSIHVLEVRESPNSHYVDFKLSSAIWLHFQVAAKADQTELSGHLTRQAEARLDRRKKAGEDAQIIQVGTMIEDNENFLRHNLECIHLAKQRTVLDAVRSQAAGP</sequence>